<protein>
    <recommendedName>
        <fullName evidence="3">NAD-dependent epimerase/dehydratase domain-containing protein</fullName>
    </recommendedName>
</protein>
<sequence>MPTISTAAKVLVSGANGFLATWVVRSFLEQGYTVRGTIRSASKGANLKELFKSYGDKLELVVVPDITAVRVHGWCSWARWRDDDAHVRIPGGSVRRGCQGRRWDRTHRLAVLLQCDRALWYVWRFTALRV</sequence>
<proteinExistence type="predicted"/>
<gene>
    <name evidence="1" type="ORF">MYCIT1_LOCUS27084</name>
</gene>
<dbReference type="AlphaFoldDB" id="A0AAD2K459"/>
<dbReference type="SUPFAM" id="SSF51735">
    <property type="entry name" value="NAD(P)-binding Rossmann-fold domains"/>
    <property type="match status" value="1"/>
</dbReference>
<evidence type="ECO:0000313" key="1">
    <source>
        <dbReference type="EMBL" id="CAK5277914.1"/>
    </source>
</evidence>
<dbReference type="Proteomes" id="UP001295794">
    <property type="component" value="Unassembled WGS sequence"/>
</dbReference>
<evidence type="ECO:0000313" key="2">
    <source>
        <dbReference type="Proteomes" id="UP001295794"/>
    </source>
</evidence>
<dbReference type="InterPro" id="IPR036291">
    <property type="entry name" value="NAD(P)-bd_dom_sf"/>
</dbReference>
<dbReference type="Gene3D" id="3.40.50.720">
    <property type="entry name" value="NAD(P)-binding Rossmann-like Domain"/>
    <property type="match status" value="1"/>
</dbReference>
<dbReference type="EMBL" id="CAVNYO010000421">
    <property type="protein sequence ID" value="CAK5277914.1"/>
    <property type="molecule type" value="Genomic_DNA"/>
</dbReference>
<keyword evidence="2" id="KW-1185">Reference proteome</keyword>
<reference evidence="1" key="1">
    <citation type="submission" date="2023-11" db="EMBL/GenBank/DDBJ databases">
        <authorList>
            <person name="De Vega J J."/>
            <person name="De Vega J J."/>
        </authorList>
    </citation>
    <scope>NUCLEOTIDE SEQUENCE</scope>
</reference>
<comment type="caution">
    <text evidence="1">The sequence shown here is derived from an EMBL/GenBank/DDBJ whole genome shotgun (WGS) entry which is preliminary data.</text>
</comment>
<evidence type="ECO:0008006" key="3">
    <source>
        <dbReference type="Google" id="ProtNLM"/>
    </source>
</evidence>
<accession>A0AAD2K459</accession>
<organism evidence="1 2">
    <name type="scientific">Mycena citricolor</name>
    <dbReference type="NCBI Taxonomy" id="2018698"/>
    <lineage>
        <taxon>Eukaryota</taxon>
        <taxon>Fungi</taxon>
        <taxon>Dikarya</taxon>
        <taxon>Basidiomycota</taxon>
        <taxon>Agaricomycotina</taxon>
        <taxon>Agaricomycetes</taxon>
        <taxon>Agaricomycetidae</taxon>
        <taxon>Agaricales</taxon>
        <taxon>Marasmiineae</taxon>
        <taxon>Mycenaceae</taxon>
        <taxon>Mycena</taxon>
    </lineage>
</organism>
<name>A0AAD2K459_9AGAR</name>